<sequence>MTTTPGVQDVAALLEQAAESMKHLLYRISLLCREIGGAHDVKTSVDLLTAQVQTLHGTLAKNHADVIAHSQKVLAATVKHAKQQEEHANQQRLSRLAIQAQVHHRMAIDMRANHNQASSRITPKQKSLALQIAQLYGWKLGEKSHSAESTNAHYNRRWEDALESFLNACYTNNTIVY</sequence>
<comment type="caution">
    <text evidence="1">The sequence shown here is derived from an EMBL/GenBank/DDBJ whole genome shotgun (WGS) entry which is preliminary data.</text>
</comment>
<accession>A0A830HS36</accession>
<proteinExistence type="predicted"/>
<organism evidence="1 2">
    <name type="scientific">Pycnococcus provasolii</name>
    <dbReference type="NCBI Taxonomy" id="41880"/>
    <lineage>
        <taxon>Eukaryota</taxon>
        <taxon>Viridiplantae</taxon>
        <taxon>Chlorophyta</taxon>
        <taxon>Pseudoscourfieldiophyceae</taxon>
        <taxon>Pseudoscourfieldiales</taxon>
        <taxon>Pycnococcaceae</taxon>
        <taxon>Pycnococcus</taxon>
    </lineage>
</organism>
<evidence type="ECO:0000313" key="1">
    <source>
        <dbReference type="EMBL" id="GHP09954.1"/>
    </source>
</evidence>
<gene>
    <name evidence="1" type="ORF">PPROV_000868700</name>
</gene>
<name>A0A830HS36_9CHLO</name>
<keyword evidence="2" id="KW-1185">Reference proteome</keyword>
<dbReference type="Proteomes" id="UP000660262">
    <property type="component" value="Unassembled WGS sequence"/>
</dbReference>
<dbReference type="AlphaFoldDB" id="A0A830HS36"/>
<evidence type="ECO:0000313" key="2">
    <source>
        <dbReference type="Proteomes" id="UP000660262"/>
    </source>
</evidence>
<dbReference type="EMBL" id="BNJQ01000027">
    <property type="protein sequence ID" value="GHP09954.1"/>
    <property type="molecule type" value="Genomic_DNA"/>
</dbReference>
<reference evidence="1" key="1">
    <citation type="submission" date="2020-10" db="EMBL/GenBank/DDBJ databases">
        <title>Unveiling of a novel bifunctional photoreceptor, Dualchrome1, isolated from a cosmopolitan green alga.</title>
        <authorList>
            <person name="Suzuki S."/>
            <person name="Kawachi M."/>
        </authorList>
    </citation>
    <scope>NUCLEOTIDE SEQUENCE</scope>
    <source>
        <strain evidence="1">NIES 2893</strain>
    </source>
</reference>
<protein>
    <submittedName>
        <fullName evidence="1">Uncharacterized protein</fullName>
    </submittedName>
</protein>